<accession>A0ABU9ECY6</accession>
<dbReference type="Pfam" id="PF12867">
    <property type="entry name" value="DinB_2"/>
    <property type="match status" value="1"/>
</dbReference>
<keyword evidence="3" id="KW-1185">Reference proteome</keyword>
<dbReference type="SUPFAM" id="SSF109854">
    <property type="entry name" value="DinB/YfiT-like putative metalloenzymes"/>
    <property type="match status" value="1"/>
</dbReference>
<comment type="caution">
    <text evidence="2">The sequence shown here is derived from an EMBL/GenBank/DDBJ whole genome shotgun (WGS) entry which is preliminary data.</text>
</comment>
<reference evidence="2 3" key="1">
    <citation type="submission" date="2024-02" db="EMBL/GenBank/DDBJ databases">
        <title>A novel Gemmatimonadota bacterium.</title>
        <authorList>
            <person name="Du Z.-J."/>
            <person name="Ye Y.-Q."/>
        </authorList>
    </citation>
    <scope>NUCLEOTIDE SEQUENCE [LARGE SCALE GENOMIC DNA]</scope>
    <source>
        <strain evidence="2 3">DH-20</strain>
    </source>
</reference>
<proteinExistence type="predicted"/>
<dbReference type="PROSITE" id="PS50003">
    <property type="entry name" value="PH_DOMAIN"/>
    <property type="match status" value="1"/>
</dbReference>
<dbReference type="Proteomes" id="UP001484239">
    <property type="component" value="Unassembled WGS sequence"/>
</dbReference>
<dbReference type="RefSeq" id="WP_405280214.1">
    <property type="nucleotide sequence ID" value="NZ_JBBHLI010000013.1"/>
</dbReference>
<gene>
    <name evidence="2" type="ORF">WI372_16530</name>
</gene>
<dbReference type="GO" id="GO:0016787">
    <property type="term" value="F:hydrolase activity"/>
    <property type="evidence" value="ECO:0007669"/>
    <property type="project" value="UniProtKB-KW"/>
</dbReference>
<dbReference type="InterPro" id="IPR001849">
    <property type="entry name" value="PH_domain"/>
</dbReference>
<protein>
    <submittedName>
        <fullName evidence="2">Metal-dependent hydrolase</fullName>
    </submittedName>
</protein>
<organism evidence="2 3">
    <name type="scientific">Gaopeijia maritima</name>
    <dbReference type="NCBI Taxonomy" id="3119007"/>
    <lineage>
        <taxon>Bacteria</taxon>
        <taxon>Pseudomonadati</taxon>
        <taxon>Gemmatimonadota</taxon>
        <taxon>Longimicrobiia</taxon>
        <taxon>Gaopeijiales</taxon>
        <taxon>Gaopeijiaceae</taxon>
        <taxon>Gaopeijia</taxon>
    </lineage>
</organism>
<dbReference type="InterPro" id="IPR034660">
    <property type="entry name" value="DinB/YfiT-like"/>
</dbReference>
<keyword evidence="2" id="KW-0378">Hydrolase</keyword>
<dbReference type="NCBIfam" id="NF009807">
    <property type="entry name" value="PRK13291.1"/>
    <property type="match status" value="1"/>
</dbReference>
<feature type="domain" description="PH" evidence="1">
    <location>
        <begin position="1"/>
        <end position="38"/>
    </location>
</feature>
<evidence type="ECO:0000313" key="2">
    <source>
        <dbReference type="EMBL" id="MEK9502602.1"/>
    </source>
</evidence>
<name>A0ABU9ECY6_9BACT</name>
<dbReference type="InterPro" id="IPR024775">
    <property type="entry name" value="DinB-like"/>
</dbReference>
<evidence type="ECO:0000313" key="3">
    <source>
        <dbReference type="Proteomes" id="UP001484239"/>
    </source>
</evidence>
<sequence length="178" mass="20141">MSTPDEALRYPLGRLSIQAESTAEERAAWREAIASTPRRLRAAVNGLDPEQLDTPYRPGGWTVRQVVHHVPDSHMNALTRFKLALTEEVPTIRPYDEAGWARLADGVSEAIDNSLTLLDGLHTRLLLVIDSMGPEQLRRELVHPESGRMNVHALLQTYAWHGPHHVAHITRLRERMGW</sequence>
<dbReference type="Gene3D" id="1.20.120.450">
    <property type="entry name" value="dinb family like domain"/>
    <property type="match status" value="1"/>
</dbReference>
<evidence type="ECO:0000259" key="1">
    <source>
        <dbReference type="PROSITE" id="PS50003"/>
    </source>
</evidence>
<dbReference type="EMBL" id="JBBHLI010000013">
    <property type="protein sequence ID" value="MEK9502602.1"/>
    <property type="molecule type" value="Genomic_DNA"/>
</dbReference>